<reference evidence="3 4" key="3">
    <citation type="submission" date="2015-01" db="EMBL/GenBank/DDBJ databases">
        <title>Vibrio sp. C94 JCM 19241 whole genome shotgun sequence.</title>
        <authorList>
            <person name="Sawabe T."/>
            <person name="Meirelles P."/>
            <person name="Feng G."/>
            <person name="Sayaka M."/>
            <person name="Hattori M."/>
            <person name="Ohkuma M."/>
        </authorList>
    </citation>
    <scope>NUCLEOTIDE SEQUENCE [LARGE SCALE GENOMIC DNA]</scope>
    <source>
        <strain evidence="4">JCM 19241</strain>
        <strain evidence="3">JCM19241</strain>
    </source>
</reference>
<evidence type="ECO:0000313" key="5">
    <source>
        <dbReference type="Proteomes" id="UP000031670"/>
    </source>
</evidence>
<proteinExistence type="predicted"/>
<dbReference type="EMBL" id="BBRZ01000040">
    <property type="protein sequence ID" value="GAM56923.1"/>
    <property type="molecule type" value="Genomic_DNA"/>
</dbReference>
<organism evidence="3 4">
    <name type="scientific">Vibrio ishigakensis</name>
    <dbReference type="NCBI Taxonomy" id="1481914"/>
    <lineage>
        <taxon>Bacteria</taxon>
        <taxon>Pseudomonadati</taxon>
        <taxon>Pseudomonadota</taxon>
        <taxon>Gammaproteobacteria</taxon>
        <taxon>Vibrionales</taxon>
        <taxon>Vibrionaceae</taxon>
        <taxon>Vibrio</taxon>
    </lineage>
</organism>
<dbReference type="Proteomes" id="UP000031670">
    <property type="component" value="Unassembled WGS sequence"/>
</dbReference>
<dbReference type="EMBL" id="BBSC01000004">
    <property type="protein sequence ID" value="GAM75453.1"/>
    <property type="molecule type" value="Genomic_DNA"/>
</dbReference>
<comment type="caution">
    <text evidence="3">The sequence shown here is derived from an EMBL/GenBank/DDBJ whole genome shotgun (WGS) entry which is preliminary data.</text>
</comment>
<accession>A0A0B8QK10</accession>
<evidence type="ECO:0000313" key="1">
    <source>
        <dbReference type="EMBL" id="GAM56923.1"/>
    </source>
</evidence>
<sequence>MQNHSRIEVWYRVGTEQVLLGEVEHSDQINLFSMWRSVQILGTPISSEASANYTLKLFDDDGQEIGRKVVSEKDAEAILGNHHWMVRQCRNLFTQSTPETLQVVAG</sequence>
<gene>
    <name evidence="1" type="ORF">JCM19231_4456</name>
    <name evidence="2" type="ORF">JCM19232_4793</name>
    <name evidence="3" type="ORF">JCM19241_3365</name>
</gene>
<dbReference type="AlphaFoldDB" id="A0A0B8QK10"/>
<accession>A0A0B8P0V1</accession>
<evidence type="ECO:0000313" key="2">
    <source>
        <dbReference type="EMBL" id="GAM63116.1"/>
    </source>
</evidence>
<dbReference type="RefSeq" id="WP_261833192.1">
    <property type="nucleotide sequence ID" value="NZ_AP024881.1"/>
</dbReference>
<reference evidence="1 6" key="1">
    <citation type="submission" date="2015-01" db="EMBL/GenBank/DDBJ databases">
        <title>Vibrio sp. C1 JCM 19231 whole genome shotgun sequence.</title>
        <authorList>
            <person name="Sawabe T."/>
            <person name="Meirelles P."/>
            <person name="Feng G."/>
            <person name="Sayaka M."/>
            <person name="Hattori M."/>
            <person name="Ohkuma M."/>
        </authorList>
    </citation>
    <scope>NUCLEOTIDE SEQUENCE [LARGE SCALE GENOMIC DNA]</scope>
    <source>
        <strain evidence="6">JCM 19231</strain>
        <strain evidence="1">JCM19231</strain>
    </source>
</reference>
<name>A0A0B8QK10_9VIBR</name>
<dbReference type="Proteomes" id="UP000031671">
    <property type="component" value="Unassembled WGS sequence"/>
</dbReference>
<evidence type="ECO:0000313" key="6">
    <source>
        <dbReference type="Proteomes" id="UP000031671"/>
    </source>
</evidence>
<evidence type="ECO:0008006" key="7">
    <source>
        <dbReference type="Google" id="ProtNLM"/>
    </source>
</evidence>
<reference evidence="2 5" key="2">
    <citation type="submission" date="2015-01" db="EMBL/GenBank/DDBJ databases">
        <title>Vibrio sp. C5 JCM 19232 whole genome shotgun sequence.</title>
        <authorList>
            <person name="Sawabe T."/>
            <person name="Meirelles P."/>
            <person name="Feng G."/>
            <person name="Sayaka M."/>
            <person name="Hattori M."/>
            <person name="Ohkuma M."/>
        </authorList>
    </citation>
    <scope>NUCLEOTIDE SEQUENCE [LARGE SCALE GENOMIC DNA]</scope>
    <source>
        <strain evidence="2 5">JCM19232</strain>
    </source>
</reference>
<keyword evidence="6" id="KW-1185">Reference proteome</keyword>
<reference evidence="4 5" key="4">
    <citation type="submission" date="2015-01" db="EMBL/GenBank/DDBJ databases">
        <authorList>
            <consortium name="NBRP consortium"/>
            <person name="Sawabe T."/>
            <person name="Meirelles P."/>
            <person name="Feng G."/>
            <person name="Sayaka M."/>
            <person name="Hattori M."/>
            <person name="Ohkuma M."/>
        </authorList>
    </citation>
    <scope>NUCLEOTIDE SEQUENCE [LARGE SCALE GENOMIC DNA]</scope>
    <source>
        <strain evidence="6">JCM 19231</strain>
        <strain evidence="4">JCM 19241</strain>
        <strain evidence="1">JCM19231</strain>
        <strain evidence="2 5">JCM19232</strain>
        <strain evidence="3">JCM19241</strain>
    </source>
</reference>
<dbReference type="Proteomes" id="UP000031666">
    <property type="component" value="Unassembled WGS sequence"/>
</dbReference>
<evidence type="ECO:0000313" key="4">
    <source>
        <dbReference type="Proteomes" id="UP000031666"/>
    </source>
</evidence>
<accession>A0A0B8P9S1</accession>
<protein>
    <recommendedName>
        <fullName evidence="7">30S ribosomal protein S6 modification protein</fullName>
    </recommendedName>
</protein>
<evidence type="ECO:0000313" key="3">
    <source>
        <dbReference type="EMBL" id="GAM75453.1"/>
    </source>
</evidence>
<dbReference type="EMBL" id="BBSA01000007">
    <property type="protein sequence ID" value="GAM63116.1"/>
    <property type="molecule type" value="Genomic_DNA"/>
</dbReference>